<dbReference type="Gene3D" id="3.40.50.10700">
    <property type="entry name" value="AF0625-like"/>
    <property type="match status" value="1"/>
</dbReference>
<dbReference type="InterPro" id="IPR007508">
    <property type="entry name" value="DtdA"/>
</dbReference>
<reference evidence="1" key="1">
    <citation type="journal article" date="2010" name="ISME J.">
        <title>Metagenome of the Mediterranean deep chlorophyll maximum studied by direct and fosmid library 454 pyrosequencing.</title>
        <authorList>
            <person name="Ghai R."/>
            <person name="Martin-Cuadrado A.B."/>
            <person name="Molto A.G."/>
            <person name="Heredia I.G."/>
            <person name="Cabrera R."/>
            <person name="Martin J."/>
            <person name="Verdu M."/>
            <person name="Deschamps P."/>
            <person name="Moreira D."/>
            <person name="Lopez-Garcia P."/>
            <person name="Mira A."/>
            <person name="Rodriguez-Valera F."/>
        </authorList>
    </citation>
    <scope>NUCLEOTIDE SEQUENCE</scope>
</reference>
<sequence>MHTEVEGFDLSLEVTHHGPFLNAPALFIEVGSTEATWGHEGAANLLAELIRDGLLSPNINTWSDVKKKGDQVVLVTLGGGHYAPRANALAALDNVWLGHMLASYALPFIHVEGGEPKGTWKQAINDAITSTRKAFPEGEIVVSMDKKAFKGWQRQAVREHLEVLRVPLLTTRQIKSRLEGTDE</sequence>
<proteinExistence type="predicted"/>
<dbReference type="Pfam" id="PF04414">
    <property type="entry name" value="tRNA_deacylase"/>
    <property type="match status" value="1"/>
</dbReference>
<organism evidence="1">
    <name type="scientific">uncultured archaeon MedDCM-OCT-S06-C18</name>
    <dbReference type="NCBI Taxonomy" id="743094"/>
    <lineage>
        <taxon>Archaea</taxon>
        <taxon>environmental samples</taxon>
    </lineage>
</organism>
<evidence type="ECO:0008006" key="2">
    <source>
        <dbReference type="Google" id="ProtNLM"/>
    </source>
</evidence>
<evidence type="ECO:0000313" key="1">
    <source>
        <dbReference type="EMBL" id="ADD93181.1"/>
    </source>
</evidence>
<dbReference type="Gene3D" id="3.40.630.50">
    <property type="entry name" value="AF0625-like"/>
    <property type="match status" value="1"/>
</dbReference>
<dbReference type="GO" id="GO:0051499">
    <property type="term" value="F:D-aminoacyl-tRNA deacylase activity"/>
    <property type="evidence" value="ECO:0007669"/>
    <property type="project" value="InterPro"/>
</dbReference>
<dbReference type="PANTHER" id="PTHR34667">
    <property type="entry name" value="D-AMINOACYL-TRNA DEACYLASE"/>
    <property type="match status" value="1"/>
</dbReference>
<protein>
    <recommendedName>
        <fullName evidence="2">D-tyrosyl-tRNA(Tyr) deacylase</fullName>
    </recommendedName>
</protein>
<dbReference type="PANTHER" id="PTHR34667:SF1">
    <property type="entry name" value="D-AMINOACYL-TRNA DEACYLASE"/>
    <property type="match status" value="1"/>
</dbReference>
<dbReference type="EMBL" id="GU942968">
    <property type="protein sequence ID" value="ADD93181.1"/>
    <property type="molecule type" value="Genomic_DNA"/>
</dbReference>
<dbReference type="AlphaFoldDB" id="D6PBT0"/>
<dbReference type="SUPFAM" id="SSF142535">
    <property type="entry name" value="AF0625-like"/>
    <property type="match status" value="1"/>
</dbReference>
<name>D6PBT0_9ARCH</name>
<accession>D6PBT0</accession>